<dbReference type="Proteomes" id="UP000594028">
    <property type="component" value="Segment"/>
</dbReference>
<dbReference type="EMBL" id="MT774408">
    <property type="protein sequence ID" value="QOR57676.1"/>
    <property type="molecule type" value="Genomic_DNA"/>
</dbReference>
<keyword evidence="2" id="KW-1185">Reference proteome</keyword>
<evidence type="ECO:0000313" key="2">
    <source>
        <dbReference type="Proteomes" id="UP000594028"/>
    </source>
</evidence>
<dbReference type="GeneID" id="65131829"/>
<accession>A0A7M1RTS6</accession>
<dbReference type="RefSeq" id="YP_010113316.1">
    <property type="nucleotide sequence ID" value="NC_055901.1"/>
</dbReference>
<protein>
    <submittedName>
        <fullName evidence="1">Uncharacterized protein</fullName>
    </submittedName>
</protein>
<reference evidence="1 2" key="1">
    <citation type="submission" date="2020-07" db="EMBL/GenBank/DDBJ databases">
        <title>Taxonomic proposal: Crassvirales, a new order of highly abundant and diverse bacterial viruses.</title>
        <authorList>
            <person name="Shkoporov A.N."/>
            <person name="Stockdale S.R."/>
            <person name="Guerin E."/>
            <person name="Ross R.P."/>
            <person name="Hill C."/>
        </authorList>
    </citation>
    <scope>NUCLEOTIDE SEQUENCE [LARGE SCALE GENOMIC DNA]</scope>
</reference>
<sequence length="67" mass="8028">MYYRLYVVSENTELKYKVALYKKYYNAAENVLDQITDIDDPIWSTDIGAKYLEYNYAVNERLQDTND</sequence>
<evidence type="ECO:0000313" key="1">
    <source>
        <dbReference type="EMBL" id="QOR57676.1"/>
    </source>
</evidence>
<dbReference type="KEGG" id="vg:65131829"/>
<organism evidence="1 2">
    <name type="scientific">uncultured phage cr130_1</name>
    <dbReference type="NCBI Taxonomy" id="2772092"/>
    <lineage>
        <taxon>Viruses</taxon>
        <taxon>Duplodnaviria</taxon>
        <taxon>Heunggongvirae</taxon>
        <taxon>Uroviricota</taxon>
        <taxon>Caudoviricetes</taxon>
        <taxon>Crassvirales</taxon>
        <taxon>Suoliviridae</taxon>
        <taxon>Oafivirinae</taxon>
        <taxon>Chuhaivirus</taxon>
        <taxon>Chuhaivirus simiae</taxon>
    </lineage>
</organism>
<name>A0A7M1RTS6_9CAUD</name>
<proteinExistence type="predicted"/>